<evidence type="ECO:0000256" key="1">
    <source>
        <dbReference type="ARBA" id="ARBA00012089"/>
    </source>
</evidence>
<name>A0ABD1QVJ5_9LAMI</name>
<dbReference type="Proteomes" id="UP001604336">
    <property type="component" value="Unassembled WGS sequence"/>
</dbReference>
<dbReference type="InterPro" id="IPR014729">
    <property type="entry name" value="Rossmann-like_a/b/a_fold"/>
</dbReference>
<evidence type="ECO:0000259" key="6">
    <source>
        <dbReference type="Pfam" id="PF01902"/>
    </source>
</evidence>
<dbReference type="PANTHER" id="PTHR12196">
    <property type="entry name" value="DOMAIN OF UNKNOWN FUNCTION 71 DUF71 -CONTAINING PROTEIN"/>
    <property type="match status" value="1"/>
</dbReference>
<dbReference type="Pfam" id="PF01042">
    <property type="entry name" value="Ribonuc_L-PSP"/>
    <property type="match status" value="2"/>
</dbReference>
<comment type="catalytic activity">
    <reaction evidence="5">
        <text>diphthine-[translation elongation factor 2] + NH4(+) + ATP = diphthamide-[translation elongation factor 2] + AMP + diphosphate + H(+)</text>
        <dbReference type="Rhea" id="RHEA:19753"/>
        <dbReference type="Rhea" id="RHEA-COMP:10172"/>
        <dbReference type="Rhea" id="RHEA-COMP:10174"/>
        <dbReference type="ChEBI" id="CHEBI:15378"/>
        <dbReference type="ChEBI" id="CHEBI:16692"/>
        <dbReference type="ChEBI" id="CHEBI:28938"/>
        <dbReference type="ChEBI" id="CHEBI:30616"/>
        <dbReference type="ChEBI" id="CHEBI:33019"/>
        <dbReference type="ChEBI" id="CHEBI:82696"/>
        <dbReference type="ChEBI" id="CHEBI:456215"/>
        <dbReference type="EC" id="6.3.1.14"/>
    </reaction>
</comment>
<dbReference type="Gene3D" id="3.40.50.620">
    <property type="entry name" value="HUPs"/>
    <property type="match status" value="1"/>
</dbReference>
<dbReference type="SUPFAM" id="SSF55298">
    <property type="entry name" value="YjgF-like"/>
    <property type="match status" value="2"/>
</dbReference>
<dbReference type="CDD" id="cd06156">
    <property type="entry name" value="eu_AANH_C_2"/>
    <property type="match status" value="1"/>
</dbReference>
<keyword evidence="8" id="KW-1185">Reference proteome</keyword>
<dbReference type="FunFam" id="3.30.1330.40:FF:000016">
    <property type="entry name" value="Endoribonuclease"/>
    <property type="match status" value="1"/>
</dbReference>
<dbReference type="EC" id="6.3.1.14" evidence="1"/>
<dbReference type="GO" id="GO:0017178">
    <property type="term" value="F:diphthine-ammonia ligase activity"/>
    <property type="evidence" value="ECO:0007669"/>
    <property type="project" value="UniProtKB-EC"/>
</dbReference>
<dbReference type="Gene3D" id="3.30.1330.40">
    <property type="entry name" value="RutC-like"/>
    <property type="match status" value="2"/>
</dbReference>
<dbReference type="FunFam" id="3.90.1490.10:FF:000002">
    <property type="entry name" value="Diphthine--ammonia ligase"/>
    <property type="match status" value="1"/>
</dbReference>
<dbReference type="PANTHER" id="PTHR12196:SF2">
    <property type="entry name" value="DIPHTHINE--AMMONIA LIGASE"/>
    <property type="match status" value="1"/>
</dbReference>
<organism evidence="7 8">
    <name type="scientific">Abeliophyllum distichum</name>
    <dbReference type="NCBI Taxonomy" id="126358"/>
    <lineage>
        <taxon>Eukaryota</taxon>
        <taxon>Viridiplantae</taxon>
        <taxon>Streptophyta</taxon>
        <taxon>Embryophyta</taxon>
        <taxon>Tracheophyta</taxon>
        <taxon>Spermatophyta</taxon>
        <taxon>Magnoliopsida</taxon>
        <taxon>eudicotyledons</taxon>
        <taxon>Gunneridae</taxon>
        <taxon>Pentapetalae</taxon>
        <taxon>asterids</taxon>
        <taxon>lamiids</taxon>
        <taxon>Lamiales</taxon>
        <taxon>Oleaceae</taxon>
        <taxon>Forsythieae</taxon>
        <taxon>Abeliophyllum</taxon>
    </lineage>
</organism>
<dbReference type="FunFam" id="3.40.50.620:FF:000069">
    <property type="entry name" value="diphthine--ammonia ligase"/>
    <property type="match status" value="1"/>
</dbReference>
<evidence type="ECO:0000313" key="7">
    <source>
        <dbReference type="EMBL" id="KAL2480163.1"/>
    </source>
</evidence>
<reference evidence="8" key="1">
    <citation type="submission" date="2024-07" db="EMBL/GenBank/DDBJ databases">
        <title>Two chromosome-level genome assemblies of Korean endemic species Abeliophyllum distichum and Forsythia ovata (Oleaceae).</title>
        <authorList>
            <person name="Jang H."/>
        </authorList>
    </citation>
    <scope>NUCLEOTIDE SEQUENCE [LARGE SCALE GENOMIC DNA]</scope>
</reference>
<evidence type="ECO:0000256" key="3">
    <source>
        <dbReference type="ARBA" id="ARBA00029814"/>
    </source>
</evidence>
<sequence>MKVVALVSGGKDSCYAMMKCLQYGHQIVALANLLPADDEQDELDSYMYQTVGHQIVISYAKCMGIPLFRRRIQGSTRHQGLSYSMTPGDEVEDMLILLSEVKKQIPSVSAVSSGAIASDYQRLRLENVCSRLGLVSLAYLWKQDQSFLLQEMIRRGIVAILVKVASIGLDPSKHLGKEIAHLESHLHKLKELYGVNVCGEGGEYETLTLDCPLFKNARILLDKFQVVLHSSDHIAPVGVLHPLAFHLENKLDSVSKIDFDGSNGMTVGGMDSVCEVLGDDISEAPIQEVDLISSLTLDTKQRIHISKSKKNDTFSISCWLQDACKTSGDLREDLEVVLMKIEMLLVEYNFSWENVLYIHLYIADMNDFSAANETYVKFITQEKCRFGVPSRSTIELPLLQVGLGRAYVEVLVSDDHTKNVLHVQSISCWAPSCIGPYSQATLHKDVLYMAGQLGLDPPTMLLCNRGPALELQQALENCEAVANCFNCSITTRALLLVIYCSESLNTSDYIAIDHQRDGFLAPMKLCLDSGSRSTSEVLGPIILYVLVPDLPKRASVEVKPILFTGENVETPTDVVKRDLSMGQTYWGFQHEKWHDSCIQKCIVYGRICSAVVSVRQEVAAKICSETRNAAYDPQSRVVSEAGIGRIAEFCIYVVDKVLIENIFSWDDVLTLRLYFSTSLQISCEKLSSIFTSAFNEFGQMSSRVNIDKRSIFNFVPVLGSGRTATFMDDMLTCELYAQKF</sequence>
<dbReference type="InterPro" id="IPR006175">
    <property type="entry name" value="YjgF/YER057c/UK114"/>
</dbReference>
<dbReference type="Pfam" id="PF01902">
    <property type="entry name" value="Diphthami_syn_2"/>
    <property type="match status" value="1"/>
</dbReference>
<dbReference type="NCBIfam" id="TIGR00290">
    <property type="entry name" value="MJ0570_dom"/>
    <property type="match status" value="1"/>
</dbReference>
<feature type="domain" description="Diphthamide synthase" evidence="6">
    <location>
        <begin position="1"/>
        <end position="226"/>
    </location>
</feature>
<comment type="caution">
    <text evidence="7">The sequence shown here is derived from an EMBL/GenBank/DDBJ whole genome shotgun (WGS) entry which is preliminary data.</text>
</comment>
<evidence type="ECO:0000256" key="2">
    <source>
        <dbReference type="ARBA" id="ARBA00018426"/>
    </source>
</evidence>
<dbReference type="SUPFAM" id="SSF52402">
    <property type="entry name" value="Adenine nucleotide alpha hydrolases-like"/>
    <property type="match status" value="1"/>
</dbReference>
<dbReference type="Gene3D" id="3.90.1490.10">
    <property type="entry name" value="putative n-type atp pyrophosphatase, domain 2"/>
    <property type="match status" value="1"/>
</dbReference>
<evidence type="ECO:0000256" key="5">
    <source>
        <dbReference type="ARBA" id="ARBA00048108"/>
    </source>
</evidence>
<dbReference type="InterPro" id="IPR035959">
    <property type="entry name" value="RutC-like_sf"/>
</dbReference>
<dbReference type="InterPro" id="IPR002761">
    <property type="entry name" value="Diphthami_syn_dom"/>
</dbReference>
<evidence type="ECO:0000256" key="4">
    <source>
        <dbReference type="ARBA" id="ARBA00031552"/>
    </source>
</evidence>
<accession>A0ABD1QVJ5</accession>
<protein>
    <recommendedName>
        <fullName evidence="2">Diphthine--ammonia ligase</fullName>
        <ecNumber evidence="1">6.3.1.14</ecNumber>
    </recommendedName>
    <alternativeName>
        <fullName evidence="3">Diphthamide synthase</fullName>
    </alternativeName>
    <alternativeName>
        <fullName evidence="4">Diphthamide synthetase</fullName>
    </alternativeName>
</protein>
<dbReference type="AlphaFoldDB" id="A0ABD1QVJ5"/>
<evidence type="ECO:0000313" key="8">
    <source>
        <dbReference type="Proteomes" id="UP001604336"/>
    </source>
</evidence>
<dbReference type="InterPro" id="IPR030662">
    <property type="entry name" value="DPH6/MJ0570"/>
</dbReference>
<dbReference type="CDD" id="cd01994">
    <property type="entry name" value="AANH_PF0828-like"/>
    <property type="match status" value="1"/>
</dbReference>
<gene>
    <name evidence="7" type="ORF">Adt_33129</name>
</gene>
<dbReference type="EMBL" id="JBFOLK010000010">
    <property type="protein sequence ID" value="KAL2480163.1"/>
    <property type="molecule type" value="Genomic_DNA"/>
</dbReference>
<proteinExistence type="predicted"/>